<dbReference type="GO" id="GO:0000978">
    <property type="term" value="F:RNA polymerase II cis-regulatory region sequence-specific DNA binding"/>
    <property type="evidence" value="ECO:0007669"/>
    <property type="project" value="TreeGrafter"/>
</dbReference>
<feature type="region of interest" description="Disordered" evidence="7">
    <location>
        <begin position="1"/>
        <end position="22"/>
    </location>
</feature>
<feature type="region of interest" description="Disordered" evidence="7">
    <location>
        <begin position="35"/>
        <end position="142"/>
    </location>
</feature>
<name>A0A6G1HZF4_9PEZI</name>
<reference evidence="9" key="1">
    <citation type="journal article" date="2020" name="Stud. Mycol.">
        <title>101 Dothideomycetes genomes: a test case for predicting lifestyles and emergence of pathogens.</title>
        <authorList>
            <person name="Haridas S."/>
            <person name="Albert R."/>
            <person name="Binder M."/>
            <person name="Bloem J."/>
            <person name="Labutti K."/>
            <person name="Salamov A."/>
            <person name="Andreopoulos B."/>
            <person name="Baker S."/>
            <person name="Barry K."/>
            <person name="Bills G."/>
            <person name="Bluhm B."/>
            <person name="Cannon C."/>
            <person name="Castanera R."/>
            <person name="Culley D."/>
            <person name="Daum C."/>
            <person name="Ezra D."/>
            <person name="Gonzalez J."/>
            <person name="Henrissat B."/>
            <person name="Kuo A."/>
            <person name="Liang C."/>
            <person name="Lipzen A."/>
            <person name="Lutzoni F."/>
            <person name="Magnuson J."/>
            <person name="Mondo S."/>
            <person name="Nolan M."/>
            <person name="Ohm R."/>
            <person name="Pangilinan J."/>
            <person name="Park H.-J."/>
            <person name="Ramirez L."/>
            <person name="Alfaro M."/>
            <person name="Sun H."/>
            <person name="Tritt A."/>
            <person name="Yoshinaga Y."/>
            <person name="Zwiers L.-H."/>
            <person name="Turgeon B."/>
            <person name="Goodwin S."/>
            <person name="Spatafora J."/>
            <person name="Crous P."/>
            <person name="Grigoriev I."/>
        </authorList>
    </citation>
    <scope>NUCLEOTIDE SEQUENCE</scope>
    <source>
        <strain evidence="9">CBS 262.69</strain>
    </source>
</reference>
<keyword evidence="5 6" id="KW-0539">Nucleus</keyword>
<dbReference type="OrthoDB" id="2307332at2759"/>
<organism evidence="9 10">
    <name type="scientific">Trichodelitschia bisporula</name>
    <dbReference type="NCBI Taxonomy" id="703511"/>
    <lineage>
        <taxon>Eukaryota</taxon>
        <taxon>Fungi</taxon>
        <taxon>Dikarya</taxon>
        <taxon>Ascomycota</taxon>
        <taxon>Pezizomycotina</taxon>
        <taxon>Dothideomycetes</taxon>
        <taxon>Dothideomycetes incertae sedis</taxon>
        <taxon>Phaeotrichales</taxon>
        <taxon>Phaeotrichaceae</taxon>
        <taxon>Trichodelitschia</taxon>
    </lineage>
</organism>
<dbReference type="InterPro" id="IPR036910">
    <property type="entry name" value="HMG_box_dom_sf"/>
</dbReference>
<accession>A0A6G1HZF4</accession>
<feature type="compositionally biased region" description="Low complexity" evidence="7">
    <location>
        <begin position="35"/>
        <end position="65"/>
    </location>
</feature>
<feature type="DNA-binding region" description="HMG box" evidence="6">
    <location>
        <begin position="187"/>
        <end position="255"/>
    </location>
</feature>
<dbReference type="CDD" id="cd01389">
    <property type="entry name" value="HMG-box_ROX1-like"/>
    <property type="match status" value="1"/>
</dbReference>
<keyword evidence="3 6" id="KW-0238">DNA-binding</keyword>
<evidence type="ECO:0000313" key="10">
    <source>
        <dbReference type="Proteomes" id="UP000799640"/>
    </source>
</evidence>
<keyword evidence="2" id="KW-0805">Transcription regulation</keyword>
<dbReference type="Pfam" id="PF00505">
    <property type="entry name" value="HMG_box"/>
    <property type="match status" value="1"/>
</dbReference>
<feature type="compositionally biased region" description="Low complexity" evidence="7">
    <location>
        <begin position="108"/>
        <end position="117"/>
    </location>
</feature>
<keyword evidence="4" id="KW-0804">Transcription</keyword>
<dbReference type="PROSITE" id="PS50118">
    <property type="entry name" value="HMG_BOX_2"/>
    <property type="match status" value="1"/>
</dbReference>
<protein>
    <recommendedName>
        <fullName evidence="8">HMG box domain-containing protein</fullName>
    </recommendedName>
</protein>
<feature type="domain" description="HMG box" evidence="8">
    <location>
        <begin position="187"/>
        <end position="255"/>
    </location>
</feature>
<evidence type="ECO:0000256" key="6">
    <source>
        <dbReference type="PROSITE-ProRule" id="PRU00267"/>
    </source>
</evidence>
<evidence type="ECO:0000313" key="9">
    <source>
        <dbReference type="EMBL" id="KAF2401246.1"/>
    </source>
</evidence>
<dbReference type="Gene3D" id="1.10.30.10">
    <property type="entry name" value="High mobility group box domain"/>
    <property type="match status" value="1"/>
</dbReference>
<evidence type="ECO:0000256" key="5">
    <source>
        <dbReference type="ARBA" id="ARBA00023242"/>
    </source>
</evidence>
<proteinExistence type="predicted"/>
<dbReference type="SUPFAM" id="SSF47095">
    <property type="entry name" value="HMG-box"/>
    <property type="match status" value="1"/>
</dbReference>
<evidence type="ECO:0000256" key="3">
    <source>
        <dbReference type="ARBA" id="ARBA00023125"/>
    </source>
</evidence>
<dbReference type="PANTHER" id="PTHR45803">
    <property type="entry name" value="SOX100B"/>
    <property type="match status" value="1"/>
</dbReference>
<comment type="subcellular location">
    <subcellularLocation>
        <location evidence="1">Nucleus</location>
    </subcellularLocation>
</comment>
<dbReference type="Proteomes" id="UP000799640">
    <property type="component" value="Unassembled WGS sequence"/>
</dbReference>
<dbReference type="GO" id="GO:0000981">
    <property type="term" value="F:DNA-binding transcription factor activity, RNA polymerase II-specific"/>
    <property type="evidence" value="ECO:0007669"/>
    <property type="project" value="TreeGrafter"/>
</dbReference>
<sequence>MEHEPFVAHLGPYSESHYPEPSQAMGLGIQYAYDQGQHSQHQQHQFQQHQLQQHQQHQQHQQQQQPYYPADGHLSHSGSPYMQPHGLPLTSPPTPLSTVSEGRRQTRSNRSNTRTNSPHGSVRKTTPPRIAKKKGAKADKTKTPKLTAPLSVLTKDMNHVPVRDMEAWVNRSVEERIKEAERRNGYITRPMNSFMLYRSAYAERTKVWCLHNNHQVVSSVSGESWPLEPPQVREFYNDLAKVERINHQNAHPHYKFSPSKPGVASRKRKGTDSDEDSLEPSDLDDPDAEWGASHGRRNRGSKRPGRDAGYPARSVQANPRPPPLDAQFGPNDGYNKSSWEASNGGRPLPVPMGHAMPQAHGFFGHHPHHGHLMSAVEDVRFGQLDHGGYTSNPALIGLPGASHHELLQLHSASTTPGPFEMGQVDPTLLAYDEGHFAAAMEVGGMGGGEGGGYPVQSQQQGQGQVSDGAFDLDRQLVMQHEREQAALGVYPSTGLVTDYTTKTWQPESTSPTFEQPSDFDKYWDEEVMMQQMDRKLSGDRN</sequence>
<keyword evidence="10" id="KW-1185">Reference proteome</keyword>
<feature type="compositionally biased region" description="Acidic residues" evidence="7">
    <location>
        <begin position="273"/>
        <end position="288"/>
    </location>
</feature>
<dbReference type="InterPro" id="IPR050917">
    <property type="entry name" value="SOX_TF"/>
</dbReference>
<evidence type="ECO:0000256" key="2">
    <source>
        <dbReference type="ARBA" id="ARBA00023015"/>
    </source>
</evidence>
<feature type="compositionally biased region" description="Basic residues" evidence="7">
    <location>
        <begin position="294"/>
        <end position="303"/>
    </location>
</feature>
<evidence type="ECO:0000256" key="1">
    <source>
        <dbReference type="ARBA" id="ARBA00004123"/>
    </source>
</evidence>
<feature type="region of interest" description="Disordered" evidence="7">
    <location>
        <begin position="247"/>
        <end position="346"/>
    </location>
</feature>
<dbReference type="InterPro" id="IPR009071">
    <property type="entry name" value="HMG_box_dom"/>
</dbReference>
<dbReference type="PANTHER" id="PTHR45803:SF5">
    <property type="entry name" value="SOX100B"/>
    <property type="match status" value="1"/>
</dbReference>
<evidence type="ECO:0000259" key="8">
    <source>
        <dbReference type="PROSITE" id="PS50118"/>
    </source>
</evidence>
<evidence type="ECO:0000256" key="4">
    <source>
        <dbReference type="ARBA" id="ARBA00023163"/>
    </source>
</evidence>
<gene>
    <name evidence="9" type="ORF">EJ06DRAFT_555845</name>
</gene>
<dbReference type="GO" id="GO:0005634">
    <property type="term" value="C:nucleus"/>
    <property type="evidence" value="ECO:0007669"/>
    <property type="project" value="UniProtKB-SubCell"/>
</dbReference>
<evidence type="ECO:0000256" key="7">
    <source>
        <dbReference type="SAM" id="MobiDB-lite"/>
    </source>
</evidence>
<dbReference type="EMBL" id="ML996693">
    <property type="protein sequence ID" value="KAF2401246.1"/>
    <property type="molecule type" value="Genomic_DNA"/>
</dbReference>
<dbReference type="AlphaFoldDB" id="A0A6G1HZF4"/>